<dbReference type="PROSITE" id="PS00622">
    <property type="entry name" value="HTH_LUXR_1"/>
    <property type="match status" value="1"/>
</dbReference>
<dbReference type="Gene3D" id="1.10.1740.10">
    <property type="match status" value="1"/>
</dbReference>
<sequence length="160" mass="18763">MEKEFLQTINEHQGIIGKVCRMYCTEQADAEDLFQEIVLQLWKAWPRFNRQSKVSTWLYRISLNTAITGFRRSRTRPVFRPLGFDQDNYAEPPPQRMDLQYAPELQQAISTLNKFDKSLLLLYLDDKPYSEIAEILGLSVSNVGVKINRIKKRLKEILQP</sequence>
<evidence type="ECO:0000256" key="4">
    <source>
        <dbReference type="ARBA" id="ARBA00023163"/>
    </source>
</evidence>
<evidence type="ECO:0000313" key="6">
    <source>
        <dbReference type="EMBL" id="SDH32055.1"/>
    </source>
</evidence>
<dbReference type="InterPro" id="IPR014284">
    <property type="entry name" value="RNA_pol_sigma-70_dom"/>
</dbReference>
<dbReference type="EMBL" id="FNBN01000011">
    <property type="protein sequence ID" value="SDH32055.1"/>
    <property type="molecule type" value="Genomic_DNA"/>
</dbReference>
<protein>
    <submittedName>
        <fullName evidence="6">RNA polymerase sigma-70 factor, ECF subfamily</fullName>
    </submittedName>
</protein>
<dbReference type="STRING" id="104663.SAMN04488121_11131"/>
<gene>
    <name evidence="6" type="ORF">SAMN04488121_11131</name>
</gene>
<evidence type="ECO:0000313" key="7">
    <source>
        <dbReference type="Proteomes" id="UP000199045"/>
    </source>
</evidence>
<organism evidence="6 7">
    <name type="scientific">Chitinophaga filiformis</name>
    <name type="common">Myxococcus filiformis</name>
    <name type="synonym">Flexibacter filiformis</name>
    <dbReference type="NCBI Taxonomy" id="104663"/>
    <lineage>
        <taxon>Bacteria</taxon>
        <taxon>Pseudomonadati</taxon>
        <taxon>Bacteroidota</taxon>
        <taxon>Chitinophagia</taxon>
        <taxon>Chitinophagales</taxon>
        <taxon>Chitinophagaceae</taxon>
        <taxon>Chitinophaga</taxon>
    </lineage>
</organism>
<dbReference type="SUPFAM" id="SSF88659">
    <property type="entry name" value="Sigma3 and sigma4 domains of RNA polymerase sigma factors"/>
    <property type="match status" value="1"/>
</dbReference>
<dbReference type="Proteomes" id="UP000199045">
    <property type="component" value="Unassembled WGS sequence"/>
</dbReference>
<dbReference type="CDD" id="cd06171">
    <property type="entry name" value="Sigma70_r4"/>
    <property type="match status" value="1"/>
</dbReference>
<accession>A0A1G8BFP0</accession>
<dbReference type="InterPro" id="IPR007627">
    <property type="entry name" value="RNA_pol_sigma70_r2"/>
</dbReference>
<comment type="similarity">
    <text evidence="1">Belongs to the sigma-70 factor family. ECF subfamily.</text>
</comment>
<dbReference type="GO" id="GO:0006352">
    <property type="term" value="P:DNA-templated transcription initiation"/>
    <property type="evidence" value="ECO:0007669"/>
    <property type="project" value="InterPro"/>
</dbReference>
<dbReference type="GO" id="GO:0003677">
    <property type="term" value="F:DNA binding"/>
    <property type="evidence" value="ECO:0007669"/>
    <property type="project" value="InterPro"/>
</dbReference>
<dbReference type="GO" id="GO:0016987">
    <property type="term" value="F:sigma factor activity"/>
    <property type="evidence" value="ECO:0007669"/>
    <property type="project" value="UniProtKB-KW"/>
</dbReference>
<reference evidence="6 7" key="1">
    <citation type="submission" date="2016-10" db="EMBL/GenBank/DDBJ databases">
        <authorList>
            <person name="de Groot N.N."/>
        </authorList>
    </citation>
    <scope>NUCLEOTIDE SEQUENCE [LARGE SCALE GENOMIC DNA]</scope>
    <source>
        <strain evidence="6 7">DSM 527</strain>
    </source>
</reference>
<dbReference type="AlphaFoldDB" id="A0A1G8BFP0"/>
<evidence type="ECO:0000256" key="2">
    <source>
        <dbReference type="ARBA" id="ARBA00023015"/>
    </source>
</evidence>
<keyword evidence="3" id="KW-0731">Sigma factor</keyword>
<keyword evidence="2" id="KW-0805">Transcription regulation</keyword>
<dbReference type="InterPro" id="IPR013325">
    <property type="entry name" value="RNA_pol_sigma_r2"/>
</dbReference>
<dbReference type="SUPFAM" id="SSF88946">
    <property type="entry name" value="Sigma2 domain of RNA polymerase sigma factors"/>
    <property type="match status" value="1"/>
</dbReference>
<dbReference type="Pfam" id="PF08281">
    <property type="entry name" value="Sigma70_r4_2"/>
    <property type="match status" value="1"/>
</dbReference>
<dbReference type="PANTHER" id="PTHR43133:SF45">
    <property type="entry name" value="RNA POLYMERASE ECF-TYPE SIGMA FACTOR"/>
    <property type="match status" value="1"/>
</dbReference>
<dbReference type="OrthoDB" id="9780326at2"/>
<dbReference type="InterPro" id="IPR013249">
    <property type="entry name" value="RNA_pol_sigma70_r4_t2"/>
</dbReference>
<feature type="domain" description="HTH luxR-type" evidence="5">
    <location>
        <begin position="126"/>
        <end position="153"/>
    </location>
</feature>
<dbReference type="Gene3D" id="1.10.10.10">
    <property type="entry name" value="Winged helix-like DNA-binding domain superfamily/Winged helix DNA-binding domain"/>
    <property type="match status" value="1"/>
</dbReference>
<name>A0A1G8BFP0_CHIFI</name>
<dbReference type="InterPro" id="IPR039425">
    <property type="entry name" value="RNA_pol_sigma-70-like"/>
</dbReference>
<keyword evidence="4" id="KW-0804">Transcription</keyword>
<evidence type="ECO:0000256" key="1">
    <source>
        <dbReference type="ARBA" id="ARBA00010641"/>
    </source>
</evidence>
<evidence type="ECO:0000256" key="3">
    <source>
        <dbReference type="ARBA" id="ARBA00023082"/>
    </source>
</evidence>
<evidence type="ECO:0000259" key="5">
    <source>
        <dbReference type="PROSITE" id="PS00622"/>
    </source>
</evidence>
<dbReference type="RefSeq" id="WP_143011645.1">
    <property type="nucleotide sequence ID" value="NZ_FNBN01000011.1"/>
</dbReference>
<dbReference type="InterPro" id="IPR036388">
    <property type="entry name" value="WH-like_DNA-bd_sf"/>
</dbReference>
<proteinExistence type="inferred from homology"/>
<dbReference type="InterPro" id="IPR013324">
    <property type="entry name" value="RNA_pol_sigma_r3/r4-like"/>
</dbReference>
<dbReference type="PANTHER" id="PTHR43133">
    <property type="entry name" value="RNA POLYMERASE ECF-TYPE SIGMA FACTO"/>
    <property type="match status" value="1"/>
</dbReference>
<dbReference type="Pfam" id="PF04542">
    <property type="entry name" value="Sigma70_r2"/>
    <property type="match status" value="1"/>
</dbReference>
<dbReference type="NCBIfam" id="TIGR02937">
    <property type="entry name" value="sigma70-ECF"/>
    <property type="match status" value="1"/>
</dbReference>
<dbReference type="InterPro" id="IPR000792">
    <property type="entry name" value="Tscrpt_reg_LuxR_C"/>
</dbReference>